<evidence type="ECO:0000313" key="2">
    <source>
        <dbReference type="Proteomes" id="UP000239494"/>
    </source>
</evidence>
<dbReference type="OrthoDB" id="3697992at2"/>
<keyword evidence="2" id="KW-1185">Reference proteome</keyword>
<dbReference type="RefSeq" id="WP_106193888.1">
    <property type="nucleotide sequence ID" value="NZ_PVTF01000014.1"/>
</dbReference>
<dbReference type="Proteomes" id="UP000239494">
    <property type="component" value="Unassembled WGS sequence"/>
</dbReference>
<name>A0A2T0SPN1_9PSEU</name>
<reference evidence="1 2" key="1">
    <citation type="submission" date="2018-03" db="EMBL/GenBank/DDBJ databases">
        <title>Genomic Encyclopedia of Archaeal and Bacterial Type Strains, Phase II (KMG-II): from individual species to whole genera.</title>
        <authorList>
            <person name="Goeker M."/>
        </authorList>
    </citation>
    <scope>NUCLEOTIDE SEQUENCE [LARGE SCALE GENOMIC DNA]</scope>
    <source>
        <strain evidence="1 2">DSM 44720</strain>
    </source>
</reference>
<organism evidence="1 2">
    <name type="scientific">Umezawaea tangerina</name>
    <dbReference type="NCBI Taxonomy" id="84725"/>
    <lineage>
        <taxon>Bacteria</taxon>
        <taxon>Bacillati</taxon>
        <taxon>Actinomycetota</taxon>
        <taxon>Actinomycetes</taxon>
        <taxon>Pseudonocardiales</taxon>
        <taxon>Pseudonocardiaceae</taxon>
        <taxon>Umezawaea</taxon>
    </lineage>
</organism>
<proteinExistence type="predicted"/>
<sequence>MAATTTATITRCIDCGRVLRATKSIAAGRGPGCQAKIRKAIKAKAVAEFKPAQVAKATELIADGGIVAIRGRRVFRVVSTNGASTYLTAPQACNCAAGLRGQHTCYHRIAATILAAA</sequence>
<dbReference type="Pfam" id="PF19474">
    <property type="entry name" value="DUF6011"/>
    <property type="match status" value="1"/>
</dbReference>
<dbReference type="InterPro" id="IPR046053">
    <property type="entry name" value="DUF6011"/>
</dbReference>
<comment type="caution">
    <text evidence="1">The sequence shown here is derived from an EMBL/GenBank/DDBJ whole genome shotgun (WGS) entry which is preliminary data.</text>
</comment>
<evidence type="ECO:0000313" key="1">
    <source>
        <dbReference type="EMBL" id="PRY35356.1"/>
    </source>
</evidence>
<protein>
    <recommendedName>
        <fullName evidence="3">SWIM-type domain-containing protein</fullName>
    </recommendedName>
</protein>
<accession>A0A2T0SPN1</accession>
<gene>
    <name evidence="1" type="ORF">CLV43_114274</name>
</gene>
<evidence type="ECO:0008006" key="3">
    <source>
        <dbReference type="Google" id="ProtNLM"/>
    </source>
</evidence>
<dbReference type="EMBL" id="PVTF01000014">
    <property type="protein sequence ID" value="PRY35356.1"/>
    <property type="molecule type" value="Genomic_DNA"/>
</dbReference>
<dbReference type="AlphaFoldDB" id="A0A2T0SPN1"/>